<feature type="binding site" evidence="7">
    <location>
        <position position="210"/>
    </location>
    <ligand>
        <name>substrate</name>
    </ligand>
</feature>
<dbReference type="PROSITE" id="PS00069">
    <property type="entry name" value="G6P_DEHYDROGENASE"/>
    <property type="match status" value="1"/>
</dbReference>
<dbReference type="GO" id="GO:0050661">
    <property type="term" value="F:NADP binding"/>
    <property type="evidence" value="ECO:0007669"/>
    <property type="project" value="UniProtKB-UniRule"/>
</dbReference>
<feature type="domain" description="Glucose-6-phosphate dehydrogenase C-terminal" evidence="9">
    <location>
        <begin position="183"/>
        <end position="475"/>
    </location>
</feature>
<evidence type="ECO:0000313" key="11">
    <source>
        <dbReference type="Proteomes" id="UP000559987"/>
    </source>
</evidence>
<dbReference type="InterPro" id="IPR001282">
    <property type="entry name" value="G6P_DH"/>
</dbReference>
<dbReference type="SUPFAM" id="SSF51735">
    <property type="entry name" value="NAD(P)-binding Rossmann-fold domains"/>
    <property type="match status" value="1"/>
</dbReference>
<dbReference type="UniPathway" id="UPA00115">
    <property type="reaction ID" value="UER00408"/>
</dbReference>
<feature type="binding site" evidence="7">
    <location>
        <position position="229"/>
    </location>
    <ligand>
        <name>substrate</name>
    </ligand>
</feature>
<comment type="caution">
    <text evidence="7">Lacks conserved residue(s) required for the propagation of feature annotation.</text>
</comment>
<proteinExistence type="inferred from homology"/>
<comment type="catalytic activity">
    <reaction evidence="7">
        <text>D-glucose 6-phosphate + NADP(+) = 6-phospho-D-glucono-1,5-lactone + NADPH + H(+)</text>
        <dbReference type="Rhea" id="RHEA:15841"/>
        <dbReference type="ChEBI" id="CHEBI:15378"/>
        <dbReference type="ChEBI" id="CHEBI:57783"/>
        <dbReference type="ChEBI" id="CHEBI:57955"/>
        <dbReference type="ChEBI" id="CHEBI:58349"/>
        <dbReference type="ChEBI" id="CHEBI:61548"/>
        <dbReference type="EC" id="1.1.1.49"/>
    </reaction>
</comment>
<evidence type="ECO:0000256" key="3">
    <source>
        <dbReference type="ARBA" id="ARBA00022526"/>
    </source>
</evidence>
<feature type="binding site" evidence="7">
    <location>
        <position position="172"/>
    </location>
    <ligand>
        <name>substrate</name>
    </ligand>
</feature>
<dbReference type="Pfam" id="PF00479">
    <property type="entry name" value="G6PD_N"/>
    <property type="match status" value="1"/>
</dbReference>
<evidence type="ECO:0000256" key="4">
    <source>
        <dbReference type="ARBA" id="ARBA00022857"/>
    </source>
</evidence>
<evidence type="ECO:0000259" key="9">
    <source>
        <dbReference type="Pfam" id="PF02781"/>
    </source>
</evidence>
<evidence type="ECO:0000256" key="7">
    <source>
        <dbReference type="HAMAP-Rule" id="MF_00966"/>
    </source>
</evidence>
<organism evidence="10 11">
    <name type="scientific">Simiduia aestuariiviva</name>
    <dbReference type="NCBI Taxonomy" id="1510459"/>
    <lineage>
        <taxon>Bacteria</taxon>
        <taxon>Pseudomonadati</taxon>
        <taxon>Pseudomonadota</taxon>
        <taxon>Gammaproteobacteria</taxon>
        <taxon>Cellvibrionales</taxon>
        <taxon>Cellvibrionaceae</taxon>
        <taxon>Simiduia</taxon>
    </lineage>
</organism>
<dbReference type="PANTHER" id="PTHR23429:SF0">
    <property type="entry name" value="GLUCOSE-6-PHOSPHATE 1-DEHYDROGENASE"/>
    <property type="match status" value="1"/>
</dbReference>
<dbReference type="RefSeq" id="WP_183909324.1">
    <property type="nucleotide sequence ID" value="NZ_JACHXZ010000002.1"/>
</dbReference>
<dbReference type="SUPFAM" id="SSF55347">
    <property type="entry name" value="Glyceraldehyde-3-phosphate dehydrogenase-like, C-terminal domain"/>
    <property type="match status" value="1"/>
</dbReference>
<evidence type="ECO:0000256" key="2">
    <source>
        <dbReference type="ARBA" id="ARBA00009975"/>
    </source>
</evidence>
<feature type="binding site" evidence="7">
    <location>
        <position position="176"/>
    </location>
    <ligand>
        <name>substrate</name>
    </ligand>
</feature>
<protein>
    <recommendedName>
        <fullName evidence="7">Glucose-6-phosphate 1-dehydrogenase</fullName>
        <shortName evidence="7">G6PD</shortName>
        <ecNumber evidence="7">1.1.1.49</ecNumber>
    </recommendedName>
</protein>
<dbReference type="PRINTS" id="PR00079">
    <property type="entry name" value="G6PDHDRGNASE"/>
</dbReference>
<keyword evidence="11" id="KW-1185">Reference proteome</keyword>
<keyword evidence="5 7" id="KW-0560">Oxidoreductase</keyword>
<dbReference type="AlphaFoldDB" id="A0A839UR25"/>
<sequence length="478" mass="53277">MQATDWVIFGGTGDLSIRKLMPALYRCEGEGRMVDGSRVLATSRGNVSQDDFVAKVKAGLQKFLTAGEFDEAIWTAFAARLTIVNVDLSDIDSWSEMTETLTSSRANPVYYLAIPPSLFGGVCATLSTLGLVSEAARVIVEKPLGYDRESAEAINGEIGRYFTESQVYRIDHYLGKESVQNLLALRFANRMFENIWDANSIDHVQITLAESVGVESRGGFYDSAGAMRDMVQNHLLQLLCLVAMDPPNALDADSVRSEKIKVLRSLRKITDADIAKHTVRAQYVDGEVGGKSVDSYVGDLGHPSRTETFVAIRAFVDNWRWKGVPFYLRTGKRMNGRYAEMVIQFKPVTHPLFGQEQNNQLVIRLQPEEHIYINLMSKDIASADVKLRPVEFEIDLAAECNAPVADAYKRLMLDAMAGNGTLFVHRDEVDHAWRWADPIIAGWKKNLASLSYYAAGSNGPEAAERLIAEDNRKWHVQD</sequence>
<comment type="pathway">
    <text evidence="1 7">Carbohydrate degradation; pentose phosphate pathway; D-ribulose 5-phosphate from D-glucose 6-phosphate (oxidative stage): step 1/3.</text>
</comment>
<dbReference type="GO" id="GO:0006006">
    <property type="term" value="P:glucose metabolic process"/>
    <property type="evidence" value="ECO:0007669"/>
    <property type="project" value="UniProtKB-KW"/>
</dbReference>
<keyword evidence="6 7" id="KW-0119">Carbohydrate metabolism</keyword>
<dbReference type="Gene3D" id="3.30.360.10">
    <property type="entry name" value="Dihydrodipicolinate Reductase, domain 2"/>
    <property type="match status" value="1"/>
</dbReference>
<accession>A0A839UR25</accession>
<feature type="binding site" evidence="7">
    <location>
        <begin position="87"/>
        <end position="88"/>
    </location>
    <ligand>
        <name>NADP(+)</name>
        <dbReference type="ChEBI" id="CHEBI:58349"/>
    </ligand>
</feature>
<keyword evidence="3 7" id="KW-0313">Glucose metabolism</keyword>
<evidence type="ECO:0000256" key="5">
    <source>
        <dbReference type="ARBA" id="ARBA00023002"/>
    </source>
</evidence>
<feature type="binding site" evidence="7">
    <location>
        <position position="142"/>
    </location>
    <ligand>
        <name>NADP(+)</name>
        <dbReference type="ChEBI" id="CHEBI:58349"/>
    </ligand>
</feature>
<comment type="similarity">
    <text evidence="2 7">Belongs to the glucose-6-phosphate dehydrogenase family.</text>
</comment>
<feature type="domain" description="Glucose-6-phosphate dehydrogenase NAD-binding" evidence="8">
    <location>
        <begin position="7"/>
        <end position="181"/>
    </location>
</feature>
<dbReference type="Proteomes" id="UP000559987">
    <property type="component" value="Unassembled WGS sequence"/>
</dbReference>
<dbReference type="InterPro" id="IPR022675">
    <property type="entry name" value="G6P_DH_C"/>
</dbReference>
<feature type="binding site" evidence="7">
    <location>
        <position position="332"/>
    </location>
    <ligand>
        <name>substrate</name>
    </ligand>
</feature>
<evidence type="ECO:0000256" key="1">
    <source>
        <dbReference type="ARBA" id="ARBA00004937"/>
    </source>
</evidence>
<evidence type="ECO:0000256" key="6">
    <source>
        <dbReference type="ARBA" id="ARBA00023277"/>
    </source>
</evidence>
<evidence type="ECO:0000313" key="10">
    <source>
        <dbReference type="EMBL" id="MBB3167998.1"/>
    </source>
</evidence>
<evidence type="ECO:0000259" key="8">
    <source>
        <dbReference type="Pfam" id="PF00479"/>
    </source>
</evidence>
<dbReference type="GO" id="GO:0005829">
    <property type="term" value="C:cytosol"/>
    <property type="evidence" value="ECO:0007669"/>
    <property type="project" value="TreeGrafter"/>
</dbReference>
<comment type="caution">
    <text evidence="10">The sequence shown here is derived from an EMBL/GenBank/DDBJ whole genome shotgun (WGS) entry which is preliminary data.</text>
</comment>
<dbReference type="InterPro" id="IPR022674">
    <property type="entry name" value="G6P_DH_NAD-bd"/>
</dbReference>
<dbReference type="GO" id="GO:0009051">
    <property type="term" value="P:pentose-phosphate shunt, oxidative branch"/>
    <property type="evidence" value="ECO:0007669"/>
    <property type="project" value="TreeGrafter"/>
</dbReference>
<dbReference type="NCBIfam" id="TIGR00871">
    <property type="entry name" value="zwf"/>
    <property type="match status" value="1"/>
</dbReference>
<keyword evidence="4 7" id="KW-0521">NADP</keyword>
<dbReference type="InterPro" id="IPR036291">
    <property type="entry name" value="NAD(P)-bd_dom_sf"/>
</dbReference>
<dbReference type="PANTHER" id="PTHR23429">
    <property type="entry name" value="GLUCOSE-6-PHOSPHATE 1-DEHYDROGENASE G6PD"/>
    <property type="match status" value="1"/>
</dbReference>
<comment type="function">
    <text evidence="7">Catalyzes the oxidation of glucose 6-phosphate to 6-phosphogluconolactone.</text>
</comment>
<dbReference type="PIRSF" id="PIRSF000110">
    <property type="entry name" value="G6PD"/>
    <property type="match status" value="1"/>
</dbReference>
<dbReference type="HAMAP" id="MF_00966">
    <property type="entry name" value="G6PD"/>
    <property type="match status" value="1"/>
</dbReference>
<gene>
    <name evidence="7" type="primary">zwf</name>
    <name evidence="10" type="ORF">FHS30_001182</name>
</gene>
<name>A0A839UR25_9GAMM</name>
<dbReference type="Pfam" id="PF02781">
    <property type="entry name" value="G6PD_C"/>
    <property type="match status" value="1"/>
</dbReference>
<dbReference type="GO" id="GO:0004345">
    <property type="term" value="F:glucose-6-phosphate dehydrogenase activity"/>
    <property type="evidence" value="ECO:0007669"/>
    <property type="project" value="UniProtKB-UniRule"/>
</dbReference>
<feature type="binding site" evidence="7">
    <location>
        <position position="44"/>
    </location>
    <ligand>
        <name>NADP(+)</name>
        <dbReference type="ChEBI" id="CHEBI:58349"/>
    </ligand>
</feature>
<dbReference type="EC" id="1.1.1.49" evidence="7"/>
<dbReference type="Gene3D" id="3.40.50.720">
    <property type="entry name" value="NAD(P)-binding Rossmann-like Domain"/>
    <property type="match status" value="1"/>
</dbReference>
<dbReference type="InterPro" id="IPR019796">
    <property type="entry name" value="G6P_DH_AS"/>
</dbReference>
<reference evidence="10 11" key="1">
    <citation type="submission" date="2020-08" db="EMBL/GenBank/DDBJ databases">
        <title>Genomic Encyclopedia of Type Strains, Phase III (KMG-III): the genomes of soil and plant-associated and newly described type strains.</title>
        <authorList>
            <person name="Whitman W."/>
        </authorList>
    </citation>
    <scope>NUCLEOTIDE SEQUENCE [LARGE SCALE GENOMIC DNA]</scope>
    <source>
        <strain evidence="10 11">CECT 8571</strain>
    </source>
</reference>
<dbReference type="EMBL" id="JACHXZ010000002">
    <property type="protein sequence ID" value="MBB3167998.1"/>
    <property type="molecule type" value="Genomic_DNA"/>
</dbReference>
<feature type="active site" description="Proton acceptor" evidence="7">
    <location>
        <position position="234"/>
    </location>
</feature>